<evidence type="ECO:0008006" key="3">
    <source>
        <dbReference type="Google" id="ProtNLM"/>
    </source>
</evidence>
<gene>
    <name evidence="1" type="ORF">EV645_0334</name>
</gene>
<sequence length="103" mass="11454">MAGFVQIIEYRTSKPDEIKALMDDYSAKREAGGEGPTPVRGITCADRDESGRYFAIVEFASYEDAMANSARADTTEFSARMMELCDGPGAFYNLDLVEEMKYP</sequence>
<keyword evidence="2" id="KW-1185">Reference proteome</keyword>
<organism evidence="1 2">
    <name type="scientific">Kribbella rubisoli</name>
    <dbReference type="NCBI Taxonomy" id="3075929"/>
    <lineage>
        <taxon>Bacteria</taxon>
        <taxon>Bacillati</taxon>
        <taxon>Actinomycetota</taxon>
        <taxon>Actinomycetes</taxon>
        <taxon>Propionibacteriales</taxon>
        <taxon>Kribbellaceae</taxon>
        <taxon>Kribbella</taxon>
    </lineage>
</organism>
<dbReference type="EMBL" id="SHKR01000003">
    <property type="protein sequence ID" value="RZU22255.1"/>
    <property type="molecule type" value="Genomic_DNA"/>
</dbReference>
<dbReference type="OrthoDB" id="3464514at2"/>
<evidence type="ECO:0000313" key="1">
    <source>
        <dbReference type="EMBL" id="RZU22255.1"/>
    </source>
</evidence>
<dbReference type="RefSeq" id="WP_130438993.1">
    <property type="nucleotide sequence ID" value="NZ_SHKR01000003.1"/>
</dbReference>
<dbReference type="AlphaFoldDB" id="A0A4Q7XH98"/>
<evidence type="ECO:0000313" key="2">
    <source>
        <dbReference type="Proteomes" id="UP000292027"/>
    </source>
</evidence>
<dbReference type="Proteomes" id="UP000292027">
    <property type="component" value="Unassembled WGS sequence"/>
</dbReference>
<proteinExistence type="predicted"/>
<protein>
    <recommendedName>
        <fullName evidence="3">Antibiotic biosynthesis monooxygenase</fullName>
    </recommendedName>
</protein>
<name>A0A4Q7XH98_9ACTN</name>
<comment type="caution">
    <text evidence="1">The sequence shown here is derived from an EMBL/GenBank/DDBJ whole genome shotgun (WGS) entry which is preliminary data.</text>
</comment>
<accession>A0A4Q7XH98</accession>
<reference evidence="1 2" key="1">
    <citation type="journal article" date="2015" name="Stand. Genomic Sci.">
        <title>Genomic Encyclopedia of Bacterial and Archaeal Type Strains, Phase III: the genomes of soil and plant-associated and newly described type strains.</title>
        <authorList>
            <person name="Whitman W.B."/>
            <person name="Woyke T."/>
            <person name="Klenk H.P."/>
            <person name="Zhou Y."/>
            <person name="Lilburn T.G."/>
            <person name="Beck B.J."/>
            <person name="De Vos P."/>
            <person name="Vandamme P."/>
            <person name="Eisen J.A."/>
            <person name="Garrity G."/>
            <person name="Hugenholtz P."/>
            <person name="Kyrpides N.C."/>
        </authorList>
    </citation>
    <scope>NUCLEOTIDE SEQUENCE [LARGE SCALE GENOMIC DNA]</scope>
    <source>
        <strain evidence="1 2">VKM Ac-2540</strain>
    </source>
</reference>